<accession>A0A3S9XAU8</accession>
<dbReference type="PANTHER" id="PTHR43064:SF1">
    <property type="entry name" value="SLL1489 PROTEIN"/>
    <property type="match status" value="1"/>
</dbReference>
<gene>
    <name evidence="2" type="primary">larB</name>
    <name evidence="2" type="ORF">DM558_01525</name>
</gene>
<dbReference type="SUPFAM" id="SSF52255">
    <property type="entry name" value="N5-CAIR mutase (phosphoribosylaminoimidazole carboxylase, PurE)"/>
    <property type="match status" value="1"/>
</dbReference>
<dbReference type="Proteomes" id="UP000273143">
    <property type="component" value="Chromosome"/>
</dbReference>
<dbReference type="Pfam" id="PF00731">
    <property type="entry name" value="AIRC"/>
    <property type="match status" value="1"/>
</dbReference>
<dbReference type="Gene3D" id="3.40.50.1970">
    <property type="match status" value="1"/>
</dbReference>
<evidence type="ECO:0000313" key="3">
    <source>
        <dbReference type="Proteomes" id="UP000273143"/>
    </source>
</evidence>
<dbReference type="InterPro" id="IPR000031">
    <property type="entry name" value="PurE_dom"/>
</dbReference>
<sequence length="224" mass="24267">MENENIIMDFERRKRCAIEEAVFCEFKTPDQLEQILTLAKQNNKTLLFTRLNQEKFFMLSKHWQTTLTYHPVARCAVLGELPKLTNEAPPLIAIVSAGSSDASVCHEALLTLNYHGIAADLFQDIGVAGLWRLLDKLPQLQQYSIIIAVAGMEAALPTVLAGLVDAPIIAVPTSIGYGISVGGNVALQSCLSSCAGGVMTVNIDNGYGSACAAIKIYKKIVNRS</sequence>
<dbReference type="AlphaFoldDB" id="A0A3S9XAU8"/>
<feature type="domain" description="PurE" evidence="1">
    <location>
        <begin position="90"/>
        <end position="222"/>
    </location>
</feature>
<keyword evidence="3" id="KW-1185">Reference proteome</keyword>
<dbReference type="EMBL" id="CP029822">
    <property type="protein sequence ID" value="AZS49535.1"/>
    <property type="molecule type" value="Genomic_DNA"/>
</dbReference>
<dbReference type="GO" id="GO:0006189">
    <property type="term" value="P:'de novo' IMP biosynthetic process"/>
    <property type="evidence" value="ECO:0007669"/>
    <property type="project" value="InterPro"/>
</dbReference>
<dbReference type="NCBIfam" id="NF033503">
    <property type="entry name" value="LarB"/>
    <property type="match status" value="1"/>
</dbReference>
<proteinExistence type="predicted"/>
<dbReference type="InterPro" id="IPR039476">
    <property type="entry name" value="P2CMN_synthase_LarB"/>
</dbReference>
<name>A0A3S9XAU8_9GAMM</name>
<dbReference type="PANTHER" id="PTHR43064">
    <property type="entry name" value="PHOSPHORIBOSYLAMINOIMIDAZOLE CARBOXYLASE-RELATED"/>
    <property type="match status" value="1"/>
</dbReference>
<dbReference type="GO" id="GO:0016787">
    <property type="term" value="F:hydrolase activity"/>
    <property type="evidence" value="ECO:0007669"/>
    <property type="project" value="InterPro"/>
</dbReference>
<organism evidence="2 3">
    <name type="scientific">Entomomonas moraniae</name>
    <dbReference type="NCBI Taxonomy" id="2213226"/>
    <lineage>
        <taxon>Bacteria</taxon>
        <taxon>Pseudomonadati</taxon>
        <taxon>Pseudomonadota</taxon>
        <taxon>Gammaproteobacteria</taxon>
        <taxon>Pseudomonadales</taxon>
        <taxon>Pseudomonadaceae</taxon>
        <taxon>Entomomonas</taxon>
    </lineage>
</organism>
<evidence type="ECO:0000313" key="2">
    <source>
        <dbReference type="EMBL" id="AZS49535.1"/>
    </source>
</evidence>
<dbReference type="SMART" id="SM01001">
    <property type="entry name" value="AIRC"/>
    <property type="match status" value="1"/>
</dbReference>
<dbReference type="KEGG" id="emo:DM558_01525"/>
<reference evidence="3" key="1">
    <citation type="submission" date="2018-06" db="EMBL/GenBank/DDBJ databases">
        <title>Complete genome of Pseudomonas insecticola strain QZS01.</title>
        <authorList>
            <person name="Wang J."/>
            <person name="Su Q."/>
        </authorList>
    </citation>
    <scope>NUCLEOTIDE SEQUENCE [LARGE SCALE GENOMIC DNA]</scope>
    <source>
        <strain evidence="3">QZS01</strain>
    </source>
</reference>
<protein>
    <submittedName>
        <fullName evidence="2">Nickel pincer cofactor biosynthesis protein LarB</fullName>
    </submittedName>
</protein>
<evidence type="ECO:0000259" key="1">
    <source>
        <dbReference type="SMART" id="SM01001"/>
    </source>
</evidence>
<dbReference type="RefSeq" id="WP_127161737.1">
    <property type="nucleotide sequence ID" value="NZ_CP029822.1"/>
</dbReference>